<gene>
    <name evidence="1" type="primary">WBGene00092219</name>
</gene>
<dbReference type="PANTHER" id="PTHR21479:SF22">
    <property type="entry name" value="PROTEIN CBG07241"/>
    <property type="match status" value="1"/>
</dbReference>
<dbReference type="InterPro" id="IPR038479">
    <property type="entry name" value="Transthyretin-like_sf"/>
</dbReference>
<dbReference type="PANTHER" id="PTHR21479">
    <property type="match status" value="1"/>
</dbReference>
<dbReference type="AlphaFoldDB" id="A0A2A6C7C0"/>
<evidence type="ECO:0000313" key="1">
    <source>
        <dbReference type="EnsemblMetazoa" id="PPA02665.1"/>
    </source>
</evidence>
<evidence type="ECO:0000313" key="2">
    <source>
        <dbReference type="Proteomes" id="UP000005239"/>
    </source>
</evidence>
<name>A0A2A6C7C0_PRIPA</name>
<proteinExistence type="predicted"/>
<sequence>MRSLLILLSIAVVALAKVDEYLPAEGVIKTLTELQIYVVATGNVVCSNANNDTEFHISLMEHDTFGNDVIGDMHYNYKRWKDIGRDFAVWGWAIDSSLETAVEPFLVVKHNCPQWEANQTFCVPLERTSTARGYYNIHLDLGVSRETTPPAEEILMLKTLQMYSRPGNAEEDDPGSSTDDIVKNKKYDLNGYTAVDFLVEGNVIVF</sequence>
<dbReference type="EnsemblMetazoa" id="PPA02665.1">
    <property type="protein sequence ID" value="PPA02665.1"/>
    <property type="gene ID" value="WBGene00092219"/>
</dbReference>
<reference evidence="2" key="1">
    <citation type="journal article" date="2008" name="Nat. Genet.">
        <title>The Pristionchus pacificus genome provides a unique perspective on nematode lifestyle and parasitism.</title>
        <authorList>
            <person name="Dieterich C."/>
            <person name="Clifton S.W."/>
            <person name="Schuster L.N."/>
            <person name="Chinwalla A."/>
            <person name="Delehaunty K."/>
            <person name="Dinkelacker I."/>
            <person name="Fulton L."/>
            <person name="Fulton R."/>
            <person name="Godfrey J."/>
            <person name="Minx P."/>
            <person name="Mitreva M."/>
            <person name="Roeseler W."/>
            <person name="Tian H."/>
            <person name="Witte H."/>
            <person name="Yang S.P."/>
            <person name="Wilson R.K."/>
            <person name="Sommer R.J."/>
        </authorList>
    </citation>
    <scope>NUCLEOTIDE SEQUENCE [LARGE SCALE GENOMIC DNA]</scope>
    <source>
        <strain evidence="2">PS312</strain>
    </source>
</reference>
<keyword evidence="2" id="KW-1185">Reference proteome</keyword>
<dbReference type="Gene3D" id="2.60.40.3330">
    <property type="match status" value="1"/>
</dbReference>
<reference evidence="1" key="2">
    <citation type="submission" date="2022-06" db="UniProtKB">
        <authorList>
            <consortium name="EnsemblMetazoa"/>
        </authorList>
    </citation>
    <scope>IDENTIFICATION</scope>
    <source>
        <strain evidence="1">PS312</strain>
    </source>
</reference>
<organism evidence="1 2">
    <name type="scientific">Pristionchus pacificus</name>
    <name type="common">Parasitic nematode worm</name>
    <dbReference type="NCBI Taxonomy" id="54126"/>
    <lineage>
        <taxon>Eukaryota</taxon>
        <taxon>Metazoa</taxon>
        <taxon>Ecdysozoa</taxon>
        <taxon>Nematoda</taxon>
        <taxon>Chromadorea</taxon>
        <taxon>Rhabditida</taxon>
        <taxon>Rhabditina</taxon>
        <taxon>Diplogasteromorpha</taxon>
        <taxon>Diplogasteroidea</taxon>
        <taxon>Neodiplogasteridae</taxon>
        <taxon>Pristionchus</taxon>
    </lineage>
</organism>
<dbReference type="Proteomes" id="UP000005239">
    <property type="component" value="Unassembled WGS sequence"/>
</dbReference>
<protein>
    <submittedName>
        <fullName evidence="1">Uncharacterized protein</fullName>
    </submittedName>
</protein>
<accession>A0A2A6C7C0</accession>
<accession>A0A8R1U660</accession>